<feature type="transmembrane region" description="Helical" evidence="6">
    <location>
        <begin position="186"/>
        <end position="207"/>
    </location>
</feature>
<feature type="transmembrane region" description="Helical" evidence="6">
    <location>
        <begin position="245"/>
        <end position="264"/>
    </location>
</feature>
<reference evidence="7 8" key="1">
    <citation type="submission" date="2020-02" db="EMBL/GenBank/DDBJ databases">
        <title>Genome sequence of the type strain CGMCC 1.15528 of Mesorhizobium zhangyense.</title>
        <authorList>
            <person name="Gao J."/>
            <person name="Sun J."/>
        </authorList>
    </citation>
    <scope>NUCLEOTIDE SEQUENCE [LARGE SCALE GENOMIC DNA]</scope>
    <source>
        <strain evidence="7 8">CGMCC 1.15528</strain>
    </source>
</reference>
<feature type="transmembrane region" description="Helical" evidence="6">
    <location>
        <begin position="154"/>
        <end position="174"/>
    </location>
</feature>
<dbReference type="Pfam" id="PF03239">
    <property type="entry name" value="FTR1"/>
    <property type="match status" value="1"/>
</dbReference>
<evidence type="ECO:0000256" key="3">
    <source>
        <dbReference type="ARBA" id="ARBA00022692"/>
    </source>
</evidence>
<feature type="transmembrane region" description="Helical" evidence="6">
    <location>
        <begin position="35"/>
        <end position="55"/>
    </location>
</feature>
<evidence type="ECO:0000256" key="6">
    <source>
        <dbReference type="SAM" id="Phobius"/>
    </source>
</evidence>
<evidence type="ECO:0000313" key="7">
    <source>
        <dbReference type="EMBL" id="NGN39636.1"/>
    </source>
</evidence>
<dbReference type="GO" id="GO:0033573">
    <property type="term" value="C:high-affinity iron permease complex"/>
    <property type="evidence" value="ECO:0007669"/>
    <property type="project" value="InterPro"/>
</dbReference>
<dbReference type="InterPro" id="IPR004923">
    <property type="entry name" value="FTR1/Fip1/EfeU"/>
</dbReference>
<proteinExistence type="inferred from homology"/>
<evidence type="ECO:0000256" key="2">
    <source>
        <dbReference type="ARBA" id="ARBA00008333"/>
    </source>
</evidence>
<keyword evidence="3 6" id="KW-0812">Transmembrane</keyword>
<feature type="transmembrane region" description="Helical" evidence="6">
    <location>
        <begin position="12"/>
        <end position="29"/>
    </location>
</feature>
<keyword evidence="8" id="KW-1185">Reference proteome</keyword>
<evidence type="ECO:0000256" key="5">
    <source>
        <dbReference type="ARBA" id="ARBA00023136"/>
    </source>
</evidence>
<accession>A0A7C9R4J9</accession>
<dbReference type="PANTHER" id="PTHR31632">
    <property type="entry name" value="IRON TRANSPORTER FTH1"/>
    <property type="match status" value="1"/>
</dbReference>
<evidence type="ECO:0000256" key="4">
    <source>
        <dbReference type="ARBA" id="ARBA00022989"/>
    </source>
</evidence>
<comment type="subcellular location">
    <subcellularLocation>
        <location evidence="1">Membrane</location>
        <topology evidence="1">Multi-pass membrane protein</topology>
    </subcellularLocation>
</comment>
<dbReference type="RefSeq" id="WP_165113349.1">
    <property type="nucleotide sequence ID" value="NZ_JAAKZG010000001.1"/>
</dbReference>
<name>A0A7C9R4J9_9HYPH</name>
<dbReference type="EMBL" id="JAAKZG010000001">
    <property type="protein sequence ID" value="NGN39636.1"/>
    <property type="molecule type" value="Genomic_DNA"/>
</dbReference>
<gene>
    <name evidence="7" type="ORF">G6N74_01020</name>
</gene>
<comment type="caution">
    <text evidence="7">The sequence shown here is derived from an EMBL/GenBank/DDBJ whole genome shotgun (WGS) entry which is preliminary data.</text>
</comment>
<protein>
    <submittedName>
        <fullName evidence="7">Iron permease</fullName>
    </submittedName>
</protein>
<dbReference type="AlphaFoldDB" id="A0A7C9R4J9"/>
<dbReference type="Proteomes" id="UP000481252">
    <property type="component" value="Unassembled WGS sequence"/>
</dbReference>
<dbReference type="GO" id="GO:0015093">
    <property type="term" value="F:ferrous iron transmembrane transporter activity"/>
    <property type="evidence" value="ECO:0007669"/>
    <property type="project" value="TreeGrafter"/>
</dbReference>
<feature type="transmembrane region" description="Helical" evidence="6">
    <location>
        <begin position="67"/>
        <end position="87"/>
    </location>
</feature>
<evidence type="ECO:0000256" key="1">
    <source>
        <dbReference type="ARBA" id="ARBA00004141"/>
    </source>
</evidence>
<sequence length="276" mass="28724">MISTFIIVFRETLEAALIVAIVLAASAGIAGRTRWVATGIVAGLAGAGLLALFAGRLADMFEGNGTEIFNAVVLLLAVVMLGWHQIWMSTHGAELVSESKSVGQDAREGLRPLSALALICAVAVLREGSETVLFLYGIAIDGELDARSMLQGGALGVVAAALVGALFYGGLLRIPLKHVFKVTGAILLLIAAGLAAQAAAFLVQAGVLPPLGYDIWNTSAILPQTNPVGFLLHILVGYVARPEGIQIVAYIATLAIILTASGLVRRMHREASVRPA</sequence>
<organism evidence="7 8">
    <name type="scientific">Mesorhizobium zhangyense</name>
    <dbReference type="NCBI Taxonomy" id="1776730"/>
    <lineage>
        <taxon>Bacteria</taxon>
        <taxon>Pseudomonadati</taxon>
        <taxon>Pseudomonadota</taxon>
        <taxon>Alphaproteobacteria</taxon>
        <taxon>Hyphomicrobiales</taxon>
        <taxon>Phyllobacteriaceae</taxon>
        <taxon>Mesorhizobium</taxon>
    </lineage>
</organism>
<evidence type="ECO:0000313" key="8">
    <source>
        <dbReference type="Proteomes" id="UP000481252"/>
    </source>
</evidence>
<keyword evidence="5 6" id="KW-0472">Membrane</keyword>
<dbReference type="PANTHER" id="PTHR31632:SF2">
    <property type="entry name" value="PLASMA MEMBRANE IRON PERMEASE"/>
    <property type="match status" value="1"/>
</dbReference>
<comment type="similarity">
    <text evidence="2">Belongs to the oxidase-dependent Fe transporter (OFeT) (TC 9.A.10.1) family.</text>
</comment>
<keyword evidence="4 6" id="KW-1133">Transmembrane helix</keyword>